<dbReference type="PANTHER" id="PTHR42705">
    <property type="entry name" value="BIFUNCTIONAL NON-HOMOLOGOUS END JOINING PROTEIN LIGD"/>
    <property type="match status" value="1"/>
</dbReference>
<comment type="caution">
    <text evidence="2">The sequence shown here is derived from an EMBL/GenBank/DDBJ whole genome shotgun (WGS) entry which is preliminary data.</text>
</comment>
<dbReference type="EMBL" id="BLJN01000004">
    <property type="protein sequence ID" value="GFE82460.1"/>
    <property type="molecule type" value="Genomic_DNA"/>
</dbReference>
<organism evidence="2 3">
    <name type="scientific">Steroidobacter agaridevorans</name>
    <dbReference type="NCBI Taxonomy" id="2695856"/>
    <lineage>
        <taxon>Bacteria</taxon>
        <taxon>Pseudomonadati</taxon>
        <taxon>Pseudomonadota</taxon>
        <taxon>Gammaproteobacteria</taxon>
        <taxon>Steroidobacterales</taxon>
        <taxon>Steroidobacteraceae</taxon>
        <taxon>Steroidobacter</taxon>
    </lineage>
</organism>
<feature type="domain" description="DNA ligase D polymerase" evidence="1">
    <location>
        <begin position="54"/>
        <end position="297"/>
    </location>
</feature>
<sequence>MTEAGLLRAPVYKGLRDDLAPEDIPITKPRRRTRTPAVPQENILQLLPDADPPTQEQLANYWTRVNARALAHLANRPLKLVRHVRGTTFYHKGALPPVPDSVHKLKVAKRSGGEGTRLWVEDLDGLLGLTEIGVVELHPWNCTVEDIEIADTMVIDLDPGPGIAWAFVVDAALTLRELLHQHGYESWPKLTGGKGIHVMIPLEEKLSHDESHRCSRRIAAQLANIDPERFTISASLASRRERLFIDYLRNGRGTTAIGTFSPRARPGHPIAAPATWDQIVSGISADHFTLEEIPPMQTRRAKRRASK</sequence>
<dbReference type="Gene3D" id="3.90.920.10">
    <property type="entry name" value="DNA primase, PRIM domain"/>
    <property type="match status" value="1"/>
</dbReference>
<evidence type="ECO:0000313" key="3">
    <source>
        <dbReference type="Proteomes" id="UP000445000"/>
    </source>
</evidence>
<gene>
    <name evidence="2" type="ORF">GCM10011487_44600</name>
</gene>
<evidence type="ECO:0000259" key="1">
    <source>
        <dbReference type="Pfam" id="PF21686"/>
    </source>
</evidence>
<keyword evidence="3" id="KW-1185">Reference proteome</keyword>
<dbReference type="Pfam" id="PF21686">
    <property type="entry name" value="LigD_Prim-Pol"/>
    <property type="match status" value="1"/>
</dbReference>
<evidence type="ECO:0000313" key="2">
    <source>
        <dbReference type="EMBL" id="GFE82460.1"/>
    </source>
</evidence>
<dbReference type="InterPro" id="IPR052171">
    <property type="entry name" value="NHEJ_LigD"/>
</dbReference>
<proteinExistence type="predicted"/>
<reference evidence="3" key="1">
    <citation type="submission" date="2020-01" db="EMBL/GenBank/DDBJ databases">
        <title>'Steroidobacter agaridevorans' sp. nov., agar-degrading bacteria isolated from rhizosphere soils.</title>
        <authorList>
            <person name="Ikenaga M."/>
            <person name="Kataoka M."/>
            <person name="Murouchi A."/>
            <person name="Katsuragi S."/>
            <person name="Sakai M."/>
        </authorList>
    </citation>
    <scope>NUCLEOTIDE SEQUENCE [LARGE SCALE GENOMIC DNA]</scope>
    <source>
        <strain evidence="3">YU21-B</strain>
    </source>
</reference>
<dbReference type="PANTHER" id="PTHR42705:SF2">
    <property type="entry name" value="BIFUNCTIONAL NON-HOMOLOGOUS END JOINING PROTEIN LIGD"/>
    <property type="match status" value="1"/>
</dbReference>
<dbReference type="AlphaFoldDB" id="A0A829YGX4"/>
<accession>A0A829YGX4</accession>
<dbReference type="Proteomes" id="UP000445000">
    <property type="component" value="Unassembled WGS sequence"/>
</dbReference>
<name>A0A829YGX4_9GAMM</name>
<dbReference type="InterPro" id="IPR014145">
    <property type="entry name" value="LigD_pol_dom"/>
</dbReference>
<protein>
    <recommendedName>
        <fullName evidence="1">DNA ligase D polymerase domain-containing protein</fullName>
    </recommendedName>
</protein>